<evidence type="ECO:0000313" key="7">
    <source>
        <dbReference type="Proteomes" id="UP000292958"/>
    </source>
</evidence>
<proteinExistence type="predicted"/>
<evidence type="ECO:0000313" key="6">
    <source>
        <dbReference type="EMBL" id="RZU39098.1"/>
    </source>
</evidence>
<keyword evidence="1 4" id="KW-0349">Heme</keyword>
<dbReference type="GO" id="GO:0020037">
    <property type="term" value="F:heme binding"/>
    <property type="evidence" value="ECO:0007669"/>
    <property type="project" value="InterPro"/>
</dbReference>
<feature type="domain" description="Cytochrome c" evidence="5">
    <location>
        <begin position="54"/>
        <end position="134"/>
    </location>
</feature>
<keyword evidence="2 4" id="KW-0479">Metal-binding</keyword>
<organism evidence="6 7">
    <name type="scientific">Edaphobacter modestus</name>
    <dbReference type="NCBI Taxonomy" id="388466"/>
    <lineage>
        <taxon>Bacteria</taxon>
        <taxon>Pseudomonadati</taxon>
        <taxon>Acidobacteriota</taxon>
        <taxon>Terriglobia</taxon>
        <taxon>Terriglobales</taxon>
        <taxon>Acidobacteriaceae</taxon>
        <taxon>Edaphobacter</taxon>
    </lineage>
</organism>
<evidence type="ECO:0000256" key="4">
    <source>
        <dbReference type="PROSITE-ProRule" id="PRU00433"/>
    </source>
</evidence>
<gene>
    <name evidence="6" type="ORF">BDD14_0426</name>
</gene>
<evidence type="ECO:0000256" key="1">
    <source>
        <dbReference type="ARBA" id="ARBA00022617"/>
    </source>
</evidence>
<reference evidence="6 7" key="1">
    <citation type="submission" date="2019-02" db="EMBL/GenBank/DDBJ databases">
        <title>Genomic Encyclopedia of Archaeal and Bacterial Type Strains, Phase II (KMG-II): from individual species to whole genera.</title>
        <authorList>
            <person name="Goeker M."/>
        </authorList>
    </citation>
    <scope>NUCLEOTIDE SEQUENCE [LARGE SCALE GENOMIC DNA]</scope>
    <source>
        <strain evidence="6 7">DSM 18101</strain>
    </source>
</reference>
<dbReference type="InterPro" id="IPR036909">
    <property type="entry name" value="Cyt_c-like_dom_sf"/>
</dbReference>
<dbReference type="AlphaFoldDB" id="A0A4Q7YP00"/>
<dbReference type="PROSITE" id="PS51007">
    <property type="entry name" value="CYTC"/>
    <property type="match status" value="2"/>
</dbReference>
<dbReference type="PANTHER" id="PTHR33751">
    <property type="entry name" value="CBB3-TYPE CYTOCHROME C OXIDASE SUBUNIT FIXP"/>
    <property type="match status" value="1"/>
</dbReference>
<evidence type="ECO:0000256" key="3">
    <source>
        <dbReference type="ARBA" id="ARBA00023004"/>
    </source>
</evidence>
<name>A0A4Q7YP00_9BACT</name>
<dbReference type="Gene3D" id="1.10.760.10">
    <property type="entry name" value="Cytochrome c-like domain"/>
    <property type="match status" value="2"/>
</dbReference>
<dbReference type="Pfam" id="PF13442">
    <property type="entry name" value="Cytochrome_CBB3"/>
    <property type="match status" value="1"/>
</dbReference>
<dbReference type="InterPro" id="IPR009056">
    <property type="entry name" value="Cyt_c-like_dom"/>
</dbReference>
<dbReference type="OrthoDB" id="232040at2"/>
<comment type="caution">
    <text evidence="6">The sequence shown here is derived from an EMBL/GenBank/DDBJ whole genome shotgun (WGS) entry which is preliminary data.</text>
</comment>
<keyword evidence="3 4" id="KW-0408">Iron</keyword>
<dbReference type="PANTHER" id="PTHR33751:SF1">
    <property type="entry name" value="CBB3-TYPE CYTOCHROME C OXIDASE SUBUNIT FIXP"/>
    <property type="match status" value="1"/>
</dbReference>
<keyword evidence="7" id="KW-1185">Reference proteome</keyword>
<dbReference type="InterPro" id="IPR050597">
    <property type="entry name" value="Cytochrome_c_Oxidase_Subunit"/>
</dbReference>
<dbReference type="GO" id="GO:0009055">
    <property type="term" value="F:electron transfer activity"/>
    <property type="evidence" value="ECO:0007669"/>
    <property type="project" value="InterPro"/>
</dbReference>
<sequence>MINIRFRFLAIGTAFLGTALAVVCWDSPVTLVAMAGQAPGSFNSGQPRATEDPATVAHGKTLYGINCQACHGADLRGGDMGGPNLLRSQAALSDEHGEMIVPIIQGARQAQGMPNIGLSDQDAGAVAAYLRSMIGAIGSQGKPPGEEKPLDIVVGDPGRGSNYFAAHCNTCHSTTDDLKGIASRFPEPKTLQARWLAGGPLTGRNSAATKATAEVTTKPGQPASGSLVHIDDFLVTLRLSDGTERSYRRDGPTPHVVVHDPLQKHRDMLPTYTDENVHDITAYLVTLK</sequence>
<evidence type="ECO:0000256" key="2">
    <source>
        <dbReference type="ARBA" id="ARBA00022723"/>
    </source>
</evidence>
<evidence type="ECO:0000259" key="5">
    <source>
        <dbReference type="PROSITE" id="PS51007"/>
    </source>
</evidence>
<dbReference type="GO" id="GO:0046872">
    <property type="term" value="F:metal ion binding"/>
    <property type="evidence" value="ECO:0007669"/>
    <property type="project" value="UniProtKB-KW"/>
</dbReference>
<dbReference type="Proteomes" id="UP000292958">
    <property type="component" value="Unassembled WGS sequence"/>
</dbReference>
<protein>
    <submittedName>
        <fullName evidence="6">Cytochrome c oxidase cbb3-type subunit 3</fullName>
    </submittedName>
</protein>
<feature type="domain" description="Cytochrome c" evidence="5">
    <location>
        <begin position="155"/>
        <end position="288"/>
    </location>
</feature>
<dbReference type="EMBL" id="SHKW01000001">
    <property type="protein sequence ID" value="RZU39098.1"/>
    <property type="molecule type" value="Genomic_DNA"/>
</dbReference>
<accession>A0A4Q7YP00</accession>
<dbReference type="SUPFAM" id="SSF46626">
    <property type="entry name" value="Cytochrome c"/>
    <property type="match status" value="2"/>
</dbReference>